<organism evidence="1">
    <name type="scientific">Grammatophora oceanica</name>
    <dbReference type="NCBI Taxonomy" id="210454"/>
    <lineage>
        <taxon>Eukaryota</taxon>
        <taxon>Sar</taxon>
        <taxon>Stramenopiles</taxon>
        <taxon>Ochrophyta</taxon>
        <taxon>Bacillariophyta</taxon>
        <taxon>Fragilariophyceae</taxon>
        <taxon>Fragilariophycidae</taxon>
        <taxon>Rhabdonematales</taxon>
        <taxon>Grammatophoraceae</taxon>
        <taxon>Grammatophora</taxon>
    </lineage>
</organism>
<dbReference type="AlphaFoldDB" id="A0A7S1Y676"/>
<dbReference type="EMBL" id="HBGK01025037">
    <property type="protein sequence ID" value="CAD9284090.1"/>
    <property type="molecule type" value="Transcribed_RNA"/>
</dbReference>
<protein>
    <submittedName>
        <fullName evidence="1">Uncharacterized protein</fullName>
    </submittedName>
</protein>
<gene>
    <name evidence="1" type="ORF">GOCE00092_LOCUS13002</name>
</gene>
<proteinExistence type="predicted"/>
<sequence>MEWETTRDCMSTFLQYDWILLRHFSSYRVAVREELTQRKGARQSSSVDKSILDSYISKIHMPSKINGVHFNSDVIGSPKHFMPWVPLQPCTNRSFDAGFLHRGWMGLPHLLFLVSFKSDMFAMFSCHRKASSSPSTRTPKLSKGRPPVCHITNAPSAVQKKSRVVAMRKDPCSIINLIDCPLSTSVGVWAMRKYFCGL</sequence>
<accession>A0A7S1Y676</accession>
<name>A0A7S1Y676_9STRA</name>
<evidence type="ECO:0000313" key="1">
    <source>
        <dbReference type="EMBL" id="CAD9284090.1"/>
    </source>
</evidence>
<reference evidence="1" key="1">
    <citation type="submission" date="2021-01" db="EMBL/GenBank/DDBJ databases">
        <authorList>
            <person name="Corre E."/>
            <person name="Pelletier E."/>
            <person name="Niang G."/>
            <person name="Scheremetjew M."/>
            <person name="Finn R."/>
            <person name="Kale V."/>
            <person name="Holt S."/>
            <person name="Cochrane G."/>
            <person name="Meng A."/>
            <person name="Brown T."/>
            <person name="Cohen L."/>
        </authorList>
    </citation>
    <scope>NUCLEOTIDE SEQUENCE</scope>
    <source>
        <strain evidence="1">CCMP 410</strain>
    </source>
</reference>